<evidence type="ECO:0000313" key="3">
    <source>
        <dbReference type="EMBL" id="RUS78058.1"/>
    </source>
</evidence>
<evidence type="ECO:0000313" key="4">
    <source>
        <dbReference type="Proteomes" id="UP000271974"/>
    </source>
</evidence>
<comment type="caution">
    <text evidence="3">The sequence shown here is derived from an EMBL/GenBank/DDBJ whole genome shotgun (WGS) entry which is preliminary data.</text>
</comment>
<keyword evidence="4" id="KW-1185">Reference proteome</keyword>
<accession>A0A3S0ZG22</accession>
<keyword evidence="2" id="KW-0732">Signal</keyword>
<dbReference type="Proteomes" id="UP000271974">
    <property type="component" value="Unassembled WGS sequence"/>
</dbReference>
<protein>
    <submittedName>
        <fullName evidence="3">Uncharacterized protein</fullName>
    </submittedName>
</protein>
<feature type="signal peptide" evidence="2">
    <location>
        <begin position="1"/>
        <end position="20"/>
    </location>
</feature>
<feature type="region of interest" description="Disordered" evidence="1">
    <location>
        <begin position="76"/>
        <end position="115"/>
    </location>
</feature>
<dbReference type="AlphaFoldDB" id="A0A3S0ZG22"/>
<feature type="chain" id="PRO_5018594658" evidence="2">
    <location>
        <begin position="21"/>
        <end position="125"/>
    </location>
</feature>
<evidence type="ECO:0000256" key="2">
    <source>
        <dbReference type="SAM" id="SignalP"/>
    </source>
</evidence>
<gene>
    <name evidence="3" type="ORF">EGW08_014170</name>
</gene>
<name>A0A3S0ZG22_ELYCH</name>
<sequence>MARLLLIVIILALSADLSYQVAISHHIPSKTKIESSVLLNRIEPFGPTYPFGPVNGVKVKTFPDVVVSKRGDNKVDVEVNTDPKGTSGTISGTHTTSGGTTIKGSVTHGPEGTSGRVDVSIPIQG</sequence>
<evidence type="ECO:0000256" key="1">
    <source>
        <dbReference type="SAM" id="MobiDB-lite"/>
    </source>
</evidence>
<dbReference type="EMBL" id="RQTK01000535">
    <property type="protein sequence ID" value="RUS78058.1"/>
    <property type="molecule type" value="Genomic_DNA"/>
</dbReference>
<feature type="compositionally biased region" description="Low complexity" evidence="1">
    <location>
        <begin position="84"/>
        <end position="105"/>
    </location>
</feature>
<organism evidence="3 4">
    <name type="scientific">Elysia chlorotica</name>
    <name type="common">Eastern emerald elysia</name>
    <name type="synonym">Sea slug</name>
    <dbReference type="NCBI Taxonomy" id="188477"/>
    <lineage>
        <taxon>Eukaryota</taxon>
        <taxon>Metazoa</taxon>
        <taxon>Spiralia</taxon>
        <taxon>Lophotrochozoa</taxon>
        <taxon>Mollusca</taxon>
        <taxon>Gastropoda</taxon>
        <taxon>Heterobranchia</taxon>
        <taxon>Euthyneura</taxon>
        <taxon>Panpulmonata</taxon>
        <taxon>Sacoglossa</taxon>
        <taxon>Placobranchoidea</taxon>
        <taxon>Plakobranchidae</taxon>
        <taxon>Elysia</taxon>
    </lineage>
</organism>
<reference evidence="3 4" key="1">
    <citation type="submission" date="2019-01" db="EMBL/GenBank/DDBJ databases">
        <title>A draft genome assembly of the solar-powered sea slug Elysia chlorotica.</title>
        <authorList>
            <person name="Cai H."/>
            <person name="Li Q."/>
            <person name="Fang X."/>
            <person name="Li J."/>
            <person name="Curtis N.E."/>
            <person name="Altenburger A."/>
            <person name="Shibata T."/>
            <person name="Feng M."/>
            <person name="Maeda T."/>
            <person name="Schwartz J.A."/>
            <person name="Shigenobu S."/>
            <person name="Lundholm N."/>
            <person name="Nishiyama T."/>
            <person name="Yang H."/>
            <person name="Hasebe M."/>
            <person name="Li S."/>
            <person name="Pierce S.K."/>
            <person name="Wang J."/>
        </authorList>
    </citation>
    <scope>NUCLEOTIDE SEQUENCE [LARGE SCALE GENOMIC DNA]</scope>
    <source>
        <strain evidence="3">EC2010</strain>
        <tissue evidence="3">Whole organism of an adult</tissue>
    </source>
</reference>
<proteinExistence type="predicted"/>